<dbReference type="Proteomes" id="UP001286313">
    <property type="component" value="Unassembled WGS sequence"/>
</dbReference>
<organism evidence="1 2">
    <name type="scientific">Petrolisthes cinctipes</name>
    <name type="common">Flat porcelain crab</name>
    <dbReference type="NCBI Taxonomy" id="88211"/>
    <lineage>
        <taxon>Eukaryota</taxon>
        <taxon>Metazoa</taxon>
        <taxon>Ecdysozoa</taxon>
        <taxon>Arthropoda</taxon>
        <taxon>Crustacea</taxon>
        <taxon>Multicrustacea</taxon>
        <taxon>Malacostraca</taxon>
        <taxon>Eumalacostraca</taxon>
        <taxon>Eucarida</taxon>
        <taxon>Decapoda</taxon>
        <taxon>Pleocyemata</taxon>
        <taxon>Anomura</taxon>
        <taxon>Galatheoidea</taxon>
        <taxon>Porcellanidae</taxon>
        <taxon>Petrolisthes</taxon>
    </lineage>
</organism>
<reference evidence="1" key="1">
    <citation type="submission" date="2023-10" db="EMBL/GenBank/DDBJ databases">
        <title>Genome assemblies of two species of porcelain crab, Petrolisthes cinctipes and Petrolisthes manimaculis (Anomura: Porcellanidae).</title>
        <authorList>
            <person name="Angst P."/>
        </authorList>
    </citation>
    <scope>NUCLEOTIDE SEQUENCE</scope>
    <source>
        <strain evidence="1">PB745_01</strain>
        <tissue evidence="1">Gill</tissue>
    </source>
</reference>
<sequence>MVKSWIEVGKQKGLDLQVGQHRAFIYHPPLQPQQYFCCAGFNVCRLGKAGIQRLLEMSRYNKNDSLDQMCIWF</sequence>
<comment type="caution">
    <text evidence="1">The sequence shown here is derived from an EMBL/GenBank/DDBJ whole genome shotgun (WGS) entry which is preliminary data.</text>
</comment>
<accession>A0AAE1JZC9</accession>
<gene>
    <name evidence="1" type="ORF">Pcinc_032342</name>
</gene>
<dbReference type="AlphaFoldDB" id="A0AAE1JZC9"/>
<evidence type="ECO:0000313" key="1">
    <source>
        <dbReference type="EMBL" id="KAK3861726.1"/>
    </source>
</evidence>
<evidence type="ECO:0000313" key="2">
    <source>
        <dbReference type="Proteomes" id="UP001286313"/>
    </source>
</evidence>
<protein>
    <submittedName>
        <fullName evidence="1">Uncharacterized protein</fullName>
    </submittedName>
</protein>
<dbReference type="EMBL" id="JAWQEG010004420">
    <property type="protein sequence ID" value="KAK3861726.1"/>
    <property type="molecule type" value="Genomic_DNA"/>
</dbReference>
<name>A0AAE1JZC9_PETCI</name>
<proteinExistence type="predicted"/>
<keyword evidence="2" id="KW-1185">Reference proteome</keyword>